<dbReference type="PANTHER" id="PTHR47738:SF2">
    <property type="entry name" value="PTS SYSTEM FRUCTOSE-LIKE EIIA COMPONENT"/>
    <property type="match status" value="1"/>
</dbReference>
<sequence>MQITEVLIPQSIKIPLVSQDRNSVIQELVSALPLEDCPLSSDDIYKAIMDREAISSTGIGEGVAIPHAKVDIKEKLVMSFGISENEIEFSSMDGKPVKLFFMLLSRKDVAGLHIRMLAKIARFLRHDKFKKELLTAKTPSDVLAIFQEEEKLHPGT</sequence>
<dbReference type="AlphaFoldDB" id="A0A1F7F4H6"/>
<dbReference type="InterPro" id="IPR002178">
    <property type="entry name" value="PTS_EIIA_type-2_dom"/>
</dbReference>
<dbReference type="Pfam" id="PF00359">
    <property type="entry name" value="PTS_EIIA_2"/>
    <property type="match status" value="1"/>
</dbReference>
<dbReference type="SUPFAM" id="SSF55804">
    <property type="entry name" value="Phoshotransferase/anion transport protein"/>
    <property type="match status" value="1"/>
</dbReference>
<dbReference type="PROSITE" id="PS00372">
    <property type="entry name" value="PTS_EIIA_TYPE_2_HIS"/>
    <property type="match status" value="1"/>
</dbReference>
<proteinExistence type="predicted"/>
<dbReference type="CDD" id="cd00211">
    <property type="entry name" value="PTS_IIA_fru"/>
    <property type="match status" value="1"/>
</dbReference>
<evidence type="ECO:0000259" key="1">
    <source>
        <dbReference type="PROSITE" id="PS51094"/>
    </source>
</evidence>
<dbReference type="InterPro" id="IPR016152">
    <property type="entry name" value="PTrfase/Anion_transptr"/>
</dbReference>
<gene>
    <name evidence="2" type="ORF">A2519_15010</name>
</gene>
<feature type="domain" description="PTS EIIA type-2" evidence="1">
    <location>
        <begin position="5"/>
        <end position="149"/>
    </location>
</feature>
<dbReference type="EMBL" id="MFYX01000126">
    <property type="protein sequence ID" value="OGK01416.1"/>
    <property type="molecule type" value="Genomic_DNA"/>
</dbReference>
<dbReference type="Gene3D" id="3.40.930.10">
    <property type="entry name" value="Mannitol-specific EII, Chain A"/>
    <property type="match status" value="1"/>
</dbReference>
<protein>
    <recommendedName>
        <fullName evidence="1">PTS EIIA type-2 domain-containing protein</fullName>
    </recommendedName>
</protein>
<dbReference type="InterPro" id="IPR051541">
    <property type="entry name" value="PTS_SugarTrans_NitroReg"/>
</dbReference>
<accession>A0A1F7F4H6</accession>
<dbReference type="PROSITE" id="PS51094">
    <property type="entry name" value="PTS_EIIA_TYPE_2"/>
    <property type="match status" value="1"/>
</dbReference>
<evidence type="ECO:0000313" key="2">
    <source>
        <dbReference type="EMBL" id="OGK01416.1"/>
    </source>
</evidence>
<name>A0A1F7F4H6_UNCRA</name>
<evidence type="ECO:0000313" key="3">
    <source>
        <dbReference type="Proteomes" id="UP000179243"/>
    </source>
</evidence>
<comment type="caution">
    <text evidence="2">The sequence shown here is derived from an EMBL/GenBank/DDBJ whole genome shotgun (WGS) entry which is preliminary data.</text>
</comment>
<organism evidence="2 3">
    <name type="scientific">Candidatus Raymondbacteria bacterium RIFOXYD12_FULL_49_13</name>
    <dbReference type="NCBI Taxonomy" id="1817890"/>
    <lineage>
        <taxon>Bacteria</taxon>
        <taxon>Raymondiibacteriota</taxon>
    </lineage>
</organism>
<reference evidence="2 3" key="1">
    <citation type="journal article" date="2016" name="Nat. Commun.">
        <title>Thousands of microbial genomes shed light on interconnected biogeochemical processes in an aquifer system.</title>
        <authorList>
            <person name="Anantharaman K."/>
            <person name="Brown C.T."/>
            <person name="Hug L.A."/>
            <person name="Sharon I."/>
            <person name="Castelle C.J."/>
            <person name="Probst A.J."/>
            <person name="Thomas B.C."/>
            <person name="Singh A."/>
            <person name="Wilkins M.J."/>
            <person name="Karaoz U."/>
            <person name="Brodie E.L."/>
            <person name="Williams K.H."/>
            <person name="Hubbard S.S."/>
            <person name="Banfield J.F."/>
        </authorList>
    </citation>
    <scope>NUCLEOTIDE SEQUENCE [LARGE SCALE GENOMIC DNA]</scope>
</reference>
<dbReference type="PANTHER" id="PTHR47738">
    <property type="entry name" value="PTS SYSTEM FRUCTOSE-LIKE EIIA COMPONENT-RELATED"/>
    <property type="match status" value="1"/>
</dbReference>
<dbReference type="Proteomes" id="UP000179243">
    <property type="component" value="Unassembled WGS sequence"/>
</dbReference>